<evidence type="ECO:0000313" key="1">
    <source>
        <dbReference type="EMBL" id="AMD93619.1"/>
    </source>
</evidence>
<dbReference type="KEGG" id="doa:AXF15_11255"/>
<name>A0A109W6F2_9BACT</name>
<dbReference type="EMBL" id="CP014230">
    <property type="protein sequence ID" value="AMD93619.1"/>
    <property type="molecule type" value="Genomic_DNA"/>
</dbReference>
<sequence>MRAAVITHGYSPPVLDPAKHDLDLVPLFIQIFIVRDGSLSVLSGRDAGRNASGEQGITEPAGVVTTVRQKLPGLR</sequence>
<gene>
    <name evidence="1" type="ORF">AXF15_11255</name>
</gene>
<organism evidence="1 2">
    <name type="scientific">Desulfomicrobium orale DSM 12838</name>
    <dbReference type="NCBI Taxonomy" id="888061"/>
    <lineage>
        <taxon>Bacteria</taxon>
        <taxon>Pseudomonadati</taxon>
        <taxon>Thermodesulfobacteriota</taxon>
        <taxon>Desulfovibrionia</taxon>
        <taxon>Desulfovibrionales</taxon>
        <taxon>Desulfomicrobiaceae</taxon>
        <taxon>Desulfomicrobium</taxon>
    </lineage>
</organism>
<proteinExistence type="predicted"/>
<accession>A0A109W6F2</accession>
<keyword evidence="2" id="KW-1185">Reference proteome</keyword>
<protein>
    <submittedName>
        <fullName evidence="1">Uncharacterized protein</fullName>
    </submittedName>
</protein>
<dbReference type="AlphaFoldDB" id="A0A109W6F2"/>
<reference evidence="2" key="1">
    <citation type="submission" date="2016-02" db="EMBL/GenBank/DDBJ databases">
        <authorList>
            <person name="Holder M.E."/>
            <person name="Ajami N.J."/>
            <person name="Petrosino J.F."/>
        </authorList>
    </citation>
    <scope>NUCLEOTIDE SEQUENCE [LARGE SCALE GENOMIC DNA]</scope>
    <source>
        <strain evidence="2">DSM 12838</strain>
    </source>
</reference>
<evidence type="ECO:0000313" key="2">
    <source>
        <dbReference type="Proteomes" id="UP000063964"/>
    </source>
</evidence>
<dbReference type="Proteomes" id="UP000063964">
    <property type="component" value="Chromosome"/>
</dbReference>